<reference evidence="10 11" key="1">
    <citation type="submission" date="2014-04" db="EMBL/GenBank/DDBJ databases">
        <authorList>
            <consortium name="DOE Joint Genome Institute"/>
            <person name="Kuo A."/>
            <person name="Zuccaro A."/>
            <person name="Kohler A."/>
            <person name="Nagy L.G."/>
            <person name="Floudas D."/>
            <person name="Copeland A."/>
            <person name="Barry K.W."/>
            <person name="Cichocki N."/>
            <person name="Veneault-Fourrey C."/>
            <person name="LaButti K."/>
            <person name="Lindquist E.A."/>
            <person name="Lipzen A."/>
            <person name="Lundell T."/>
            <person name="Morin E."/>
            <person name="Murat C."/>
            <person name="Sun H."/>
            <person name="Tunlid A."/>
            <person name="Henrissat B."/>
            <person name="Grigoriev I.V."/>
            <person name="Hibbett D.S."/>
            <person name="Martin F."/>
            <person name="Nordberg H.P."/>
            <person name="Cantor M.N."/>
            <person name="Hua S.X."/>
        </authorList>
    </citation>
    <scope>NUCLEOTIDE SEQUENCE [LARGE SCALE GENOMIC DNA]</scope>
    <source>
        <strain evidence="10 11">MAFF 305830</strain>
    </source>
</reference>
<dbReference type="InterPro" id="IPR050121">
    <property type="entry name" value="Cytochrome_P450_monoxygenase"/>
</dbReference>
<evidence type="ECO:0000313" key="11">
    <source>
        <dbReference type="Proteomes" id="UP000054097"/>
    </source>
</evidence>
<dbReference type="PRINTS" id="PR00385">
    <property type="entry name" value="P450"/>
</dbReference>
<accession>A0A0C3B7Z9</accession>
<dbReference type="PANTHER" id="PTHR24305">
    <property type="entry name" value="CYTOCHROME P450"/>
    <property type="match status" value="1"/>
</dbReference>
<evidence type="ECO:0000256" key="1">
    <source>
        <dbReference type="ARBA" id="ARBA00001971"/>
    </source>
</evidence>
<dbReference type="CDD" id="cd11069">
    <property type="entry name" value="CYP_FUM15-like"/>
    <property type="match status" value="1"/>
</dbReference>
<dbReference type="Proteomes" id="UP000054097">
    <property type="component" value="Unassembled WGS sequence"/>
</dbReference>
<proteinExistence type="inferred from homology"/>
<keyword evidence="4 9" id="KW-0349">Heme</keyword>
<evidence type="ECO:0008006" key="12">
    <source>
        <dbReference type="Google" id="ProtNLM"/>
    </source>
</evidence>
<comment type="pathway">
    <text evidence="2">Secondary metabolite biosynthesis.</text>
</comment>
<keyword evidence="5 9" id="KW-0479">Metal-binding</keyword>
<dbReference type="Gene3D" id="1.10.630.10">
    <property type="entry name" value="Cytochrome P450"/>
    <property type="match status" value="1"/>
</dbReference>
<keyword evidence="8" id="KW-0503">Monooxygenase</keyword>
<evidence type="ECO:0000256" key="6">
    <source>
        <dbReference type="ARBA" id="ARBA00023002"/>
    </source>
</evidence>
<evidence type="ECO:0000256" key="5">
    <source>
        <dbReference type="ARBA" id="ARBA00022723"/>
    </source>
</evidence>
<dbReference type="InterPro" id="IPR001128">
    <property type="entry name" value="Cyt_P450"/>
</dbReference>
<keyword evidence="6" id="KW-0560">Oxidoreductase</keyword>
<sequence length="560" mass="62989">MPSMGVSILWTLALLVAVPIIKLVSILVKPYFSNLRDLPGPPGGSWVTGHISELNRSETDRAECHLNWLKEYGHVFVYKSLLNSDRLTTVDTKALNHILASPMVYYKPSHLRLTLGQLIGEGLIFAEGAAHKRQRRVMNPTFSLGNIRQMTAIFMTKALELRDSISHHIATQGEDPLDAIPYVSRCTLDIVGLAGFNYDFNTVKDGVTSRGTSMGESTDELARAFSQSYRTDAGYATIQLLMAWIPPLRWVMFDKVTVASDQAQKTMRRIGKRLVREKKRALGFSVDEEKDDAKSHGTVFAREETKKDLLSLMIVANMSPDVAPEQKMTEVEVMHQIPTFMVAGHETTATALTWSLFLLATHKSIQSKLRRELATLGTDMPTMDELNSLPYFEAVLKESLRLYPSFENTLRIAQADDVIPLEKPFTDRKGRLQDRIRLKKGDGVFIPILVMNRLESIWGPDAAEFNPERWKDLPGEASTVPSVWGNQFTFLGGPRSCIGFRFAVMEMKAILYTLIRSFELELAVKEEDVLRTSAIVTRPMIRGQIEKGTQMPLIMRPVTV</sequence>
<dbReference type="AlphaFoldDB" id="A0A0C3B7Z9"/>
<dbReference type="GO" id="GO:0005506">
    <property type="term" value="F:iron ion binding"/>
    <property type="evidence" value="ECO:0007669"/>
    <property type="project" value="InterPro"/>
</dbReference>
<evidence type="ECO:0000256" key="9">
    <source>
        <dbReference type="PIRSR" id="PIRSR602403-1"/>
    </source>
</evidence>
<dbReference type="PANTHER" id="PTHR24305:SF166">
    <property type="entry name" value="CYTOCHROME P450 12A4, MITOCHONDRIAL-RELATED"/>
    <property type="match status" value="1"/>
</dbReference>
<comment type="cofactor">
    <cofactor evidence="1 9">
        <name>heme</name>
        <dbReference type="ChEBI" id="CHEBI:30413"/>
    </cofactor>
</comment>
<dbReference type="GO" id="GO:0020037">
    <property type="term" value="F:heme binding"/>
    <property type="evidence" value="ECO:0007669"/>
    <property type="project" value="InterPro"/>
</dbReference>
<feature type="binding site" description="axial binding residue" evidence="9">
    <location>
        <position position="497"/>
    </location>
    <ligand>
        <name>heme</name>
        <dbReference type="ChEBI" id="CHEBI:30413"/>
    </ligand>
    <ligandPart>
        <name>Fe</name>
        <dbReference type="ChEBI" id="CHEBI:18248"/>
    </ligandPart>
</feature>
<dbReference type="EMBL" id="KN824294">
    <property type="protein sequence ID" value="KIM28249.1"/>
    <property type="molecule type" value="Genomic_DNA"/>
</dbReference>
<dbReference type="HOGENOM" id="CLU_001570_5_11_1"/>
<dbReference type="InterPro" id="IPR002403">
    <property type="entry name" value="Cyt_P450_E_grp-IV"/>
</dbReference>
<dbReference type="GO" id="GO:0004497">
    <property type="term" value="F:monooxygenase activity"/>
    <property type="evidence" value="ECO:0007669"/>
    <property type="project" value="UniProtKB-KW"/>
</dbReference>
<organism evidence="10 11">
    <name type="scientific">Serendipita vermifera MAFF 305830</name>
    <dbReference type="NCBI Taxonomy" id="933852"/>
    <lineage>
        <taxon>Eukaryota</taxon>
        <taxon>Fungi</taxon>
        <taxon>Dikarya</taxon>
        <taxon>Basidiomycota</taxon>
        <taxon>Agaricomycotina</taxon>
        <taxon>Agaricomycetes</taxon>
        <taxon>Sebacinales</taxon>
        <taxon>Serendipitaceae</taxon>
        <taxon>Serendipita</taxon>
    </lineage>
</organism>
<reference evidence="11" key="2">
    <citation type="submission" date="2015-01" db="EMBL/GenBank/DDBJ databases">
        <title>Evolutionary Origins and Diversification of the Mycorrhizal Mutualists.</title>
        <authorList>
            <consortium name="DOE Joint Genome Institute"/>
            <consortium name="Mycorrhizal Genomics Consortium"/>
            <person name="Kohler A."/>
            <person name="Kuo A."/>
            <person name="Nagy L.G."/>
            <person name="Floudas D."/>
            <person name="Copeland A."/>
            <person name="Barry K.W."/>
            <person name="Cichocki N."/>
            <person name="Veneault-Fourrey C."/>
            <person name="LaButti K."/>
            <person name="Lindquist E.A."/>
            <person name="Lipzen A."/>
            <person name="Lundell T."/>
            <person name="Morin E."/>
            <person name="Murat C."/>
            <person name="Riley R."/>
            <person name="Ohm R."/>
            <person name="Sun H."/>
            <person name="Tunlid A."/>
            <person name="Henrissat B."/>
            <person name="Grigoriev I.V."/>
            <person name="Hibbett D.S."/>
            <person name="Martin F."/>
        </authorList>
    </citation>
    <scope>NUCLEOTIDE SEQUENCE [LARGE SCALE GENOMIC DNA]</scope>
    <source>
        <strain evidence="11">MAFF 305830</strain>
    </source>
</reference>
<evidence type="ECO:0000256" key="3">
    <source>
        <dbReference type="ARBA" id="ARBA00010617"/>
    </source>
</evidence>
<evidence type="ECO:0000256" key="4">
    <source>
        <dbReference type="ARBA" id="ARBA00022617"/>
    </source>
</evidence>
<gene>
    <name evidence="10" type="ORF">M408DRAFT_329595</name>
</gene>
<comment type="similarity">
    <text evidence="3">Belongs to the cytochrome P450 family.</text>
</comment>
<evidence type="ECO:0000256" key="7">
    <source>
        <dbReference type="ARBA" id="ARBA00023004"/>
    </source>
</evidence>
<dbReference type="STRING" id="933852.A0A0C3B7Z9"/>
<dbReference type="GO" id="GO:0016705">
    <property type="term" value="F:oxidoreductase activity, acting on paired donors, with incorporation or reduction of molecular oxygen"/>
    <property type="evidence" value="ECO:0007669"/>
    <property type="project" value="InterPro"/>
</dbReference>
<dbReference type="PRINTS" id="PR00465">
    <property type="entry name" value="EP450IV"/>
</dbReference>
<dbReference type="Pfam" id="PF00067">
    <property type="entry name" value="p450"/>
    <property type="match status" value="1"/>
</dbReference>
<name>A0A0C3B7Z9_SERVB</name>
<keyword evidence="7 9" id="KW-0408">Iron</keyword>
<evidence type="ECO:0000313" key="10">
    <source>
        <dbReference type="EMBL" id="KIM28249.1"/>
    </source>
</evidence>
<dbReference type="InterPro" id="IPR036396">
    <property type="entry name" value="Cyt_P450_sf"/>
</dbReference>
<protein>
    <recommendedName>
        <fullName evidence="12">Cytochrome P450</fullName>
    </recommendedName>
</protein>
<dbReference type="SUPFAM" id="SSF48264">
    <property type="entry name" value="Cytochrome P450"/>
    <property type="match status" value="1"/>
</dbReference>
<keyword evidence="11" id="KW-1185">Reference proteome</keyword>
<dbReference type="OrthoDB" id="1470350at2759"/>
<evidence type="ECO:0000256" key="2">
    <source>
        <dbReference type="ARBA" id="ARBA00005179"/>
    </source>
</evidence>
<evidence type="ECO:0000256" key="8">
    <source>
        <dbReference type="ARBA" id="ARBA00023033"/>
    </source>
</evidence>